<keyword evidence="4" id="KW-1185">Reference proteome</keyword>
<protein>
    <recommendedName>
        <fullName evidence="5">Reverse transcriptase zinc-binding domain-containing protein</fullName>
    </recommendedName>
</protein>
<dbReference type="PANTHER" id="PTHR47074:SF11">
    <property type="entry name" value="REVERSE TRANSCRIPTASE-LIKE PROTEIN"/>
    <property type="match status" value="1"/>
</dbReference>
<organism evidence="3 4">
    <name type="scientific">Brassica carinata</name>
    <name type="common">Ethiopian mustard</name>
    <name type="synonym">Abyssinian cabbage</name>
    <dbReference type="NCBI Taxonomy" id="52824"/>
    <lineage>
        <taxon>Eukaryota</taxon>
        <taxon>Viridiplantae</taxon>
        <taxon>Streptophyta</taxon>
        <taxon>Embryophyta</taxon>
        <taxon>Tracheophyta</taxon>
        <taxon>Spermatophyta</taxon>
        <taxon>Magnoliopsida</taxon>
        <taxon>eudicotyledons</taxon>
        <taxon>Gunneridae</taxon>
        <taxon>Pentapetalae</taxon>
        <taxon>rosids</taxon>
        <taxon>malvids</taxon>
        <taxon>Brassicales</taxon>
        <taxon>Brassicaceae</taxon>
        <taxon>Brassiceae</taxon>
        <taxon>Brassica</taxon>
    </lineage>
</organism>
<comment type="caution">
    <text evidence="3">The sequence shown here is derived from an EMBL/GenBank/DDBJ whole genome shotgun (WGS) entry which is preliminary data.</text>
</comment>
<evidence type="ECO:0000313" key="3">
    <source>
        <dbReference type="EMBL" id="KAG2313803.1"/>
    </source>
</evidence>
<dbReference type="AlphaFoldDB" id="A0A8X7VLA9"/>
<evidence type="ECO:0000259" key="2">
    <source>
        <dbReference type="Pfam" id="PF13966"/>
    </source>
</evidence>
<dbReference type="Pfam" id="PF13456">
    <property type="entry name" value="RVT_3"/>
    <property type="match status" value="1"/>
</dbReference>
<dbReference type="Pfam" id="PF13966">
    <property type="entry name" value="zf-RVT"/>
    <property type="match status" value="1"/>
</dbReference>
<dbReference type="GO" id="GO:0003676">
    <property type="term" value="F:nucleic acid binding"/>
    <property type="evidence" value="ECO:0007669"/>
    <property type="project" value="InterPro"/>
</dbReference>
<dbReference type="InterPro" id="IPR052929">
    <property type="entry name" value="RNase_H-like_EbsB-rel"/>
</dbReference>
<dbReference type="InterPro" id="IPR002156">
    <property type="entry name" value="RNaseH_domain"/>
</dbReference>
<proteinExistence type="predicted"/>
<reference evidence="3 4" key="1">
    <citation type="submission" date="2020-02" db="EMBL/GenBank/DDBJ databases">
        <authorList>
            <person name="Ma Q."/>
            <person name="Huang Y."/>
            <person name="Song X."/>
            <person name="Pei D."/>
        </authorList>
    </citation>
    <scope>NUCLEOTIDE SEQUENCE [LARGE SCALE GENOMIC DNA]</scope>
    <source>
        <strain evidence="3">Sxm20200214</strain>
        <tissue evidence="3">Leaf</tissue>
    </source>
</reference>
<gene>
    <name evidence="3" type="ORF">Bca52824_016925</name>
</gene>
<dbReference type="GO" id="GO:0004523">
    <property type="term" value="F:RNA-DNA hybrid ribonuclease activity"/>
    <property type="evidence" value="ECO:0007669"/>
    <property type="project" value="InterPro"/>
</dbReference>
<sequence length="428" mass="50080">MRAPWIKNNTFDVNLKVSAMIDGETRRWNLQALEEIFVPGDVQLIAASQPIVSREDSFTWKFNRNGLMSVQSAYGLAREETIKECHSEVLAIPSLNPIKERIWKIPTVPKIRIFLWKVLSEAIPVADLILKRGMKVDERCQLCGLEGETIQHVLFQCAVARQVWALSGIPQPMFEMQEGHLFSNINYLMNLKAQSWGSMEEKRAWPWVLWFLWKSRNDFIFNGERWMPMEIVVKAKNEADVWFLAQEVDKEVELEVMRNDVRAKKRWLPPEESWLMCNVAFEWNKDTHSLGGAWVVRNHIGVVLTHSRRAFSRVGSLDDARLKTLLWALESMMSMRYDRMVFAGDFKELFLAFQNPHKWPSLRFQVEEMRILLSRMKEFQLKKVSIEENRGASFIAQSITRQNRNQSYVAIGHPSWLGELFVNEYRSL</sequence>
<feature type="domain" description="Reverse transcriptase zinc-binding" evidence="2">
    <location>
        <begin position="69"/>
        <end position="164"/>
    </location>
</feature>
<dbReference type="InterPro" id="IPR026960">
    <property type="entry name" value="RVT-Znf"/>
</dbReference>
<dbReference type="Proteomes" id="UP000886595">
    <property type="component" value="Unassembled WGS sequence"/>
</dbReference>
<feature type="domain" description="RNase H type-1" evidence="1">
    <location>
        <begin position="282"/>
        <end position="397"/>
    </location>
</feature>
<dbReference type="PANTHER" id="PTHR47074">
    <property type="entry name" value="BNAC02G40300D PROTEIN"/>
    <property type="match status" value="1"/>
</dbReference>
<evidence type="ECO:0000259" key="1">
    <source>
        <dbReference type="Pfam" id="PF13456"/>
    </source>
</evidence>
<evidence type="ECO:0000313" key="4">
    <source>
        <dbReference type="Proteomes" id="UP000886595"/>
    </source>
</evidence>
<accession>A0A8X7VLA9</accession>
<name>A0A8X7VLA9_BRACI</name>
<evidence type="ECO:0008006" key="5">
    <source>
        <dbReference type="Google" id="ProtNLM"/>
    </source>
</evidence>
<dbReference type="OrthoDB" id="1749408at2759"/>
<dbReference type="EMBL" id="JAAMPC010000004">
    <property type="protein sequence ID" value="KAG2313803.1"/>
    <property type="molecule type" value="Genomic_DNA"/>
</dbReference>